<evidence type="ECO:0000313" key="10">
    <source>
        <dbReference type="Proteomes" id="UP000002146"/>
    </source>
</evidence>
<evidence type="ECO:0000256" key="7">
    <source>
        <dbReference type="ARBA" id="ARBA00023136"/>
    </source>
</evidence>
<feature type="domain" description="Glycosyltransferase RgtA/B/C/D-like" evidence="8">
    <location>
        <begin position="108"/>
        <end position="264"/>
    </location>
</feature>
<dbReference type="HOGENOM" id="CLU_530645_0_0_2"/>
<name>A3CVJ8_METMJ</name>
<protein>
    <submittedName>
        <fullName evidence="9">Glycosyl transferase, family 39</fullName>
    </submittedName>
</protein>
<reference evidence="9 10" key="1">
    <citation type="journal article" date="2009" name="Stand. Genomic Sci.">
        <title>Complete genome sequence of Methanoculleus marisnigri Romesser et al. 1981 type strain JR1.</title>
        <authorList>
            <person name="Anderson I.J."/>
            <person name="Sieprawska-Lupa M."/>
            <person name="Lapidus A."/>
            <person name="Nolan M."/>
            <person name="Copeland A."/>
            <person name="Glavina Del Rio T."/>
            <person name="Tice H."/>
            <person name="Dalin E."/>
            <person name="Barry K."/>
            <person name="Saunders E."/>
            <person name="Han C."/>
            <person name="Brettin T."/>
            <person name="Detter J.C."/>
            <person name="Bruce D."/>
            <person name="Mikhailova N."/>
            <person name="Pitluck S."/>
            <person name="Hauser L."/>
            <person name="Land M."/>
            <person name="Lucas S."/>
            <person name="Richardson P."/>
            <person name="Whitman W.B."/>
            <person name="Kyrpides N.C."/>
        </authorList>
    </citation>
    <scope>NUCLEOTIDE SEQUENCE [LARGE SCALE GENOMIC DNA]</scope>
    <source>
        <strain evidence="10">ATCC 35101 / DSM 1498 / JR1</strain>
    </source>
</reference>
<gene>
    <name evidence="9" type="ordered locus">Memar_1469</name>
</gene>
<keyword evidence="5" id="KW-0812">Transmembrane</keyword>
<dbReference type="PANTHER" id="PTHR33908:SF11">
    <property type="entry name" value="MEMBRANE PROTEIN"/>
    <property type="match status" value="1"/>
</dbReference>
<dbReference type="GO" id="GO:0008610">
    <property type="term" value="P:lipid biosynthetic process"/>
    <property type="evidence" value="ECO:0007669"/>
    <property type="project" value="UniProtKB-ARBA"/>
</dbReference>
<evidence type="ECO:0000313" key="9">
    <source>
        <dbReference type="EMBL" id="ABN57398.1"/>
    </source>
</evidence>
<dbReference type="InterPro" id="IPR050297">
    <property type="entry name" value="LipidA_mod_glycosyltrf_83"/>
</dbReference>
<dbReference type="EMBL" id="CP000562">
    <property type="protein sequence ID" value="ABN57398.1"/>
    <property type="molecule type" value="Genomic_DNA"/>
</dbReference>
<evidence type="ECO:0000256" key="2">
    <source>
        <dbReference type="ARBA" id="ARBA00022475"/>
    </source>
</evidence>
<dbReference type="InterPro" id="IPR038731">
    <property type="entry name" value="RgtA/B/C-like"/>
</dbReference>
<keyword evidence="4 9" id="KW-0808">Transferase</keyword>
<proteinExistence type="predicted"/>
<keyword evidence="10" id="KW-1185">Reference proteome</keyword>
<accession>A3CVJ8</accession>
<evidence type="ECO:0000256" key="4">
    <source>
        <dbReference type="ARBA" id="ARBA00022679"/>
    </source>
</evidence>
<dbReference type="KEGG" id="mem:Memar_1469"/>
<dbReference type="eggNOG" id="arCOG00567">
    <property type="taxonomic scope" value="Archaea"/>
</dbReference>
<dbReference type="Proteomes" id="UP000002146">
    <property type="component" value="Chromosome"/>
</dbReference>
<comment type="subcellular location">
    <subcellularLocation>
        <location evidence="1">Cell membrane</location>
        <topology evidence="1">Multi-pass membrane protein</topology>
    </subcellularLocation>
</comment>
<dbReference type="STRING" id="368407.Memar_1469"/>
<keyword evidence="7" id="KW-0472">Membrane</keyword>
<evidence type="ECO:0000256" key="5">
    <source>
        <dbReference type="ARBA" id="ARBA00022692"/>
    </source>
</evidence>
<dbReference type="GO" id="GO:0016763">
    <property type="term" value="F:pentosyltransferase activity"/>
    <property type="evidence" value="ECO:0007669"/>
    <property type="project" value="TreeGrafter"/>
</dbReference>
<dbReference type="Pfam" id="PF13231">
    <property type="entry name" value="PMT_2"/>
    <property type="match status" value="1"/>
</dbReference>
<keyword evidence="6" id="KW-1133">Transmembrane helix</keyword>
<dbReference type="AlphaFoldDB" id="A3CVJ8"/>
<keyword evidence="3" id="KW-0328">Glycosyltransferase</keyword>
<organism evidence="9 10">
    <name type="scientific">Methanoculleus marisnigri (strain ATCC 35101 / DSM 1498 / JR1)</name>
    <dbReference type="NCBI Taxonomy" id="368407"/>
    <lineage>
        <taxon>Archaea</taxon>
        <taxon>Methanobacteriati</taxon>
        <taxon>Methanobacteriota</taxon>
        <taxon>Stenosarchaea group</taxon>
        <taxon>Methanomicrobia</taxon>
        <taxon>Methanomicrobiales</taxon>
        <taxon>Methanomicrobiaceae</taxon>
        <taxon>Methanoculleus</taxon>
    </lineage>
</organism>
<dbReference type="PANTHER" id="PTHR33908">
    <property type="entry name" value="MANNOSYLTRANSFERASE YKCB-RELATED"/>
    <property type="match status" value="1"/>
</dbReference>
<evidence type="ECO:0000256" key="1">
    <source>
        <dbReference type="ARBA" id="ARBA00004651"/>
    </source>
</evidence>
<evidence type="ECO:0000256" key="6">
    <source>
        <dbReference type="ARBA" id="ARBA00022989"/>
    </source>
</evidence>
<sequence length="513" mass="56622">MHSGRGNLFIGTRISTARSMTAPERHEVQHRDTGTFIRGGMSAKTRHGTQENGAALWYLLGLTVIGALLRFYNLAGNSLWLDEAATLSFARQSLAGIWESTAGGEFNPPLFYWLEHGILVFGESEFVLRFLPALLGVLTIPVVYYIGSEFKDRNVGLIAAALLAFSPFHIFYSQEARAYTPMLFFFSLALLSYVRASRSNETRSWVLFGIFSAVAFWMHFYAIVPVAVLVLHALVARAGEIRKDARNASGPALGLVAFVVAALPLLIVTVNLFLARTSSDPTFGMQGLDVVYQTLLEASGHSIAVLVPFLLLFLLGVAYTWREDRNGALLLLFMIFVPLAASLVLSSRMPMFPRYLIYLLPVYFIGIASAYPALRALVRERWAVAIFIAAAILVSAPFLSTYYTTPQKNDWRGFSAELGGMTGEGDLVVVLPSYMALPLDYYYSNATDGTIELAATTGDDLAAVRDRYPDRRAFYVVTHDIFAANPGEDALGWLDENAQFTGQHTGIYLFRST</sequence>
<keyword evidence="2" id="KW-1003">Cell membrane</keyword>
<evidence type="ECO:0000256" key="3">
    <source>
        <dbReference type="ARBA" id="ARBA00022676"/>
    </source>
</evidence>
<dbReference type="GO" id="GO:0005886">
    <property type="term" value="C:plasma membrane"/>
    <property type="evidence" value="ECO:0007669"/>
    <property type="project" value="UniProtKB-SubCell"/>
</dbReference>
<evidence type="ECO:0000259" key="8">
    <source>
        <dbReference type="Pfam" id="PF13231"/>
    </source>
</evidence>